<dbReference type="PRINTS" id="PR00173">
    <property type="entry name" value="EDTRNSPORT"/>
</dbReference>
<accession>A0A245ZD29</accession>
<evidence type="ECO:0000256" key="7">
    <source>
        <dbReference type="SAM" id="Phobius"/>
    </source>
</evidence>
<keyword evidence="4 7" id="KW-0812">Transmembrane</keyword>
<name>A0A245ZD29_9SPHN</name>
<dbReference type="PANTHER" id="PTHR42865:SF7">
    <property type="entry name" value="PROTON_GLUTAMATE-ASPARTATE SYMPORTER"/>
    <property type="match status" value="1"/>
</dbReference>
<feature type="transmembrane region" description="Helical" evidence="7">
    <location>
        <begin position="53"/>
        <end position="75"/>
    </location>
</feature>
<feature type="transmembrane region" description="Helical" evidence="7">
    <location>
        <begin position="360"/>
        <end position="386"/>
    </location>
</feature>
<keyword evidence="5 7" id="KW-1133">Transmembrane helix</keyword>
<evidence type="ECO:0000256" key="4">
    <source>
        <dbReference type="ARBA" id="ARBA00022692"/>
    </source>
</evidence>
<evidence type="ECO:0000313" key="9">
    <source>
        <dbReference type="Proteomes" id="UP000197290"/>
    </source>
</evidence>
<dbReference type="GO" id="GO:0005886">
    <property type="term" value="C:plasma membrane"/>
    <property type="evidence" value="ECO:0007669"/>
    <property type="project" value="UniProtKB-SubCell"/>
</dbReference>
<keyword evidence="3" id="KW-1003">Cell membrane</keyword>
<evidence type="ECO:0000256" key="5">
    <source>
        <dbReference type="ARBA" id="ARBA00022989"/>
    </source>
</evidence>
<sequence>MQRAKGVMSQSTRILLALVVGMVAGILLASYAPASVDPTVAIAQPIGQAWLNALQMTIVPLVFSLLVTGVAATAAAAQAGRLAGRAVGLYVSVMVASALSAAFLTPLFLELAPLPAESAAALRAALTGVGPNPAVPPIGEFLAGIIPSNIVRATAESNFLSMIIFALIFAFALMRIEERLRDLLVRLFTAVRDTMLVVIGWVLWVGPIGVFALALVVGARAGGGAFHALVHYILTVAGVGLVVTLCAYPMAMIGGRVSLPRFSKAALPSQAVAVSTQSSLASLPAMLAGARSLGTPVATAGVTLPLAVALLRATGPAMNFAVAIYIAHWFGVPLSFGTLAVGTIVAALTSLGAVSLPGTVSYVSSIAPVCATIGAPAAPLGLLVAVETIPDIMRTLGNVMWDLATTLTLSRRQREEPADIDDLTDPLIEPAA</sequence>
<feature type="transmembrane region" description="Helical" evidence="7">
    <location>
        <begin position="159"/>
        <end position="176"/>
    </location>
</feature>
<dbReference type="Proteomes" id="UP000197290">
    <property type="component" value="Unassembled WGS sequence"/>
</dbReference>
<evidence type="ECO:0000313" key="8">
    <source>
        <dbReference type="EMBL" id="OWK27614.1"/>
    </source>
</evidence>
<gene>
    <name evidence="8" type="primary">gltP_2</name>
    <name evidence="8" type="ORF">SPDO_32020</name>
</gene>
<evidence type="ECO:0000256" key="6">
    <source>
        <dbReference type="ARBA" id="ARBA00023136"/>
    </source>
</evidence>
<reference evidence="8 9" key="1">
    <citation type="submission" date="2017-03" db="EMBL/GenBank/DDBJ databases">
        <title>Genome sequence of Sphingomonas dokdonensis DSM 21029.</title>
        <authorList>
            <person name="Poehlein A."/>
            <person name="Wuebbeler J.H."/>
            <person name="Steinbuechel A."/>
            <person name="Daniel R."/>
        </authorList>
    </citation>
    <scope>NUCLEOTIDE SEQUENCE [LARGE SCALE GENOMIC DNA]</scope>
    <source>
        <strain evidence="8 9">DSM 21029</strain>
    </source>
</reference>
<dbReference type="PANTHER" id="PTHR42865">
    <property type="entry name" value="PROTON/GLUTAMATE-ASPARTATE SYMPORTER"/>
    <property type="match status" value="1"/>
</dbReference>
<feature type="transmembrane region" description="Helical" evidence="7">
    <location>
        <begin position="323"/>
        <end position="348"/>
    </location>
</feature>
<proteinExistence type="predicted"/>
<feature type="transmembrane region" description="Helical" evidence="7">
    <location>
        <begin position="196"/>
        <end position="217"/>
    </location>
</feature>
<comment type="caution">
    <text evidence="8">The sequence shown here is derived from an EMBL/GenBank/DDBJ whole genome shotgun (WGS) entry which is preliminary data.</text>
</comment>
<feature type="transmembrane region" description="Helical" evidence="7">
    <location>
        <begin position="229"/>
        <end position="253"/>
    </location>
</feature>
<dbReference type="EMBL" id="NBBI01000012">
    <property type="protein sequence ID" value="OWK27614.1"/>
    <property type="molecule type" value="Genomic_DNA"/>
</dbReference>
<evidence type="ECO:0000256" key="3">
    <source>
        <dbReference type="ARBA" id="ARBA00022475"/>
    </source>
</evidence>
<keyword evidence="6 7" id="KW-0472">Membrane</keyword>
<dbReference type="InterPro" id="IPR036458">
    <property type="entry name" value="Na:dicarbo_symporter_sf"/>
</dbReference>
<feature type="transmembrane region" description="Helical" evidence="7">
    <location>
        <begin position="293"/>
        <end position="311"/>
    </location>
</feature>
<feature type="transmembrane region" description="Helical" evidence="7">
    <location>
        <begin position="87"/>
        <end position="109"/>
    </location>
</feature>
<keyword evidence="2" id="KW-0813">Transport</keyword>
<dbReference type="InterPro" id="IPR001991">
    <property type="entry name" value="Na-dicarboxylate_symporter"/>
</dbReference>
<comment type="subcellular location">
    <subcellularLocation>
        <location evidence="1">Cell membrane</location>
        <topology evidence="1">Multi-pass membrane protein</topology>
    </subcellularLocation>
</comment>
<keyword evidence="9" id="KW-1185">Reference proteome</keyword>
<evidence type="ECO:0000256" key="2">
    <source>
        <dbReference type="ARBA" id="ARBA00022448"/>
    </source>
</evidence>
<dbReference type="Pfam" id="PF00375">
    <property type="entry name" value="SDF"/>
    <property type="match status" value="1"/>
</dbReference>
<dbReference type="Gene3D" id="1.10.3860.10">
    <property type="entry name" value="Sodium:dicarboxylate symporter"/>
    <property type="match status" value="1"/>
</dbReference>
<organism evidence="8 9">
    <name type="scientific">Sphingomonas dokdonensis</name>
    <dbReference type="NCBI Taxonomy" id="344880"/>
    <lineage>
        <taxon>Bacteria</taxon>
        <taxon>Pseudomonadati</taxon>
        <taxon>Pseudomonadota</taxon>
        <taxon>Alphaproteobacteria</taxon>
        <taxon>Sphingomonadales</taxon>
        <taxon>Sphingomonadaceae</taxon>
        <taxon>Sphingomonas</taxon>
    </lineage>
</organism>
<dbReference type="GO" id="GO:0015293">
    <property type="term" value="F:symporter activity"/>
    <property type="evidence" value="ECO:0007669"/>
    <property type="project" value="UniProtKB-KW"/>
</dbReference>
<evidence type="ECO:0000256" key="1">
    <source>
        <dbReference type="ARBA" id="ARBA00004651"/>
    </source>
</evidence>
<dbReference type="AlphaFoldDB" id="A0A245ZD29"/>
<dbReference type="SUPFAM" id="SSF118215">
    <property type="entry name" value="Proton glutamate symport protein"/>
    <property type="match status" value="1"/>
</dbReference>
<protein>
    <submittedName>
        <fullName evidence="8">Proton glutamate symport protein</fullName>
    </submittedName>
</protein>